<sequence length="363" mass="39594">MGNASPGGKQQKGEGGHLPDCVAGTGWSEEDASLFERLLSHWQVGEGELQPADDVPSLTVAGRTKFEDQVSVVRWRGDLLVLKRCQPPSALYQELAVWFRLRPHTRVVGFRGVVPGSAAVLTDYMPLGTLETFVLSPDAPPPGSPAWLRQGVSLLLDVARAMAHLHAEGFVWRDCAARNVLLCHEGGHDRLLRGKITDFGFARRMDADGRVVVPAQTRNLPIRIGAPESLASDDAEYSAKSDVWSFGVLIYSLFARKRPYGDLAPAEVVQGVIAGSLSLNADDLVLHTSPPADSGKKTDKKTTSAPTKEKKKKMDRKRASGLRSTFEACQRRRPQDRPTMTDVILALSHHHHQLASPPSPQQG</sequence>
<dbReference type="EMBL" id="KB007985">
    <property type="protein sequence ID" value="ELR16695.1"/>
    <property type="molecule type" value="Genomic_DNA"/>
</dbReference>
<dbReference type="InterPro" id="IPR011009">
    <property type="entry name" value="Kinase-like_dom_sf"/>
</dbReference>
<feature type="compositionally biased region" description="Basic residues" evidence="1">
    <location>
        <begin position="309"/>
        <end position="320"/>
    </location>
</feature>
<accession>L8GUM4</accession>
<dbReference type="SUPFAM" id="SSF56112">
    <property type="entry name" value="Protein kinase-like (PK-like)"/>
    <property type="match status" value="1"/>
</dbReference>
<dbReference type="GO" id="GO:0043235">
    <property type="term" value="C:receptor complex"/>
    <property type="evidence" value="ECO:0007669"/>
    <property type="project" value="TreeGrafter"/>
</dbReference>
<dbReference type="RefSeq" id="XP_004338708.1">
    <property type="nucleotide sequence ID" value="XM_004338660.1"/>
</dbReference>
<keyword evidence="3" id="KW-0829">Tyrosine-protein kinase</keyword>
<keyword evidence="3" id="KW-0418">Kinase</keyword>
<dbReference type="PROSITE" id="PS50011">
    <property type="entry name" value="PROTEIN_KINASE_DOM"/>
    <property type="match status" value="1"/>
</dbReference>
<dbReference type="InterPro" id="IPR050122">
    <property type="entry name" value="RTK"/>
</dbReference>
<dbReference type="GO" id="GO:0007169">
    <property type="term" value="P:cell surface receptor protein tyrosine kinase signaling pathway"/>
    <property type="evidence" value="ECO:0007669"/>
    <property type="project" value="TreeGrafter"/>
</dbReference>
<name>L8GUM4_ACACF</name>
<dbReference type="InterPro" id="IPR001245">
    <property type="entry name" value="Ser-Thr/Tyr_kinase_cat_dom"/>
</dbReference>
<evidence type="ECO:0000313" key="4">
    <source>
        <dbReference type="Proteomes" id="UP000011083"/>
    </source>
</evidence>
<dbReference type="VEuPathDB" id="AmoebaDB:ACA1_089830"/>
<dbReference type="GO" id="GO:0005524">
    <property type="term" value="F:ATP binding"/>
    <property type="evidence" value="ECO:0007669"/>
    <property type="project" value="InterPro"/>
</dbReference>
<dbReference type="OrthoDB" id="25766at2759"/>
<dbReference type="GO" id="GO:0005886">
    <property type="term" value="C:plasma membrane"/>
    <property type="evidence" value="ECO:0007669"/>
    <property type="project" value="TreeGrafter"/>
</dbReference>
<keyword evidence="4" id="KW-1185">Reference proteome</keyword>
<dbReference type="PANTHER" id="PTHR24416">
    <property type="entry name" value="TYROSINE-PROTEIN KINASE RECEPTOR"/>
    <property type="match status" value="1"/>
</dbReference>
<keyword evidence="3" id="KW-0808">Transferase</keyword>
<dbReference type="GO" id="GO:0004714">
    <property type="term" value="F:transmembrane receptor protein tyrosine kinase activity"/>
    <property type="evidence" value="ECO:0007669"/>
    <property type="project" value="TreeGrafter"/>
</dbReference>
<dbReference type="InterPro" id="IPR000719">
    <property type="entry name" value="Prot_kinase_dom"/>
</dbReference>
<evidence type="ECO:0000256" key="1">
    <source>
        <dbReference type="SAM" id="MobiDB-lite"/>
    </source>
</evidence>
<reference evidence="3 4" key="1">
    <citation type="journal article" date="2013" name="Genome Biol.">
        <title>Genome of Acanthamoeba castellanii highlights extensive lateral gene transfer and early evolution of tyrosine kinase signaling.</title>
        <authorList>
            <person name="Clarke M."/>
            <person name="Lohan A.J."/>
            <person name="Liu B."/>
            <person name="Lagkouvardos I."/>
            <person name="Roy S."/>
            <person name="Zafar N."/>
            <person name="Bertelli C."/>
            <person name="Schilde C."/>
            <person name="Kianianmomeni A."/>
            <person name="Burglin T.R."/>
            <person name="Frech C."/>
            <person name="Turcotte B."/>
            <person name="Kopec K.O."/>
            <person name="Synnott J.M."/>
            <person name="Choo C."/>
            <person name="Paponov I."/>
            <person name="Finkler A."/>
            <person name="Soon Heng Tan C."/>
            <person name="Hutchins A.P."/>
            <person name="Weinmeier T."/>
            <person name="Rattei T."/>
            <person name="Chu J.S."/>
            <person name="Gimenez G."/>
            <person name="Irimia M."/>
            <person name="Rigden D.J."/>
            <person name="Fitzpatrick D.A."/>
            <person name="Lorenzo-Morales J."/>
            <person name="Bateman A."/>
            <person name="Chiu C.H."/>
            <person name="Tang P."/>
            <person name="Hegemann P."/>
            <person name="Fromm H."/>
            <person name="Raoult D."/>
            <person name="Greub G."/>
            <person name="Miranda-Saavedra D."/>
            <person name="Chen N."/>
            <person name="Nash P."/>
            <person name="Ginger M.L."/>
            <person name="Horn M."/>
            <person name="Schaap P."/>
            <person name="Caler L."/>
            <person name="Loftus B."/>
        </authorList>
    </citation>
    <scope>NUCLEOTIDE SEQUENCE [LARGE SCALE GENOMIC DNA]</scope>
    <source>
        <strain evidence="3 4">Neff</strain>
    </source>
</reference>
<dbReference type="KEGG" id="acan:ACA1_089830"/>
<feature type="region of interest" description="Disordered" evidence="1">
    <location>
        <begin position="287"/>
        <end position="363"/>
    </location>
</feature>
<evidence type="ECO:0000313" key="3">
    <source>
        <dbReference type="EMBL" id="ELR16695.1"/>
    </source>
</evidence>
<gene>
    <name evidence="3" type="ORF">ACA1_089830</name>
</gene>
<dbReference type="GeneID" id="14917396"/>
<feature type="region of interest" description="Disordered" evidence="1">
    <location>
        <begin position="1"/>
        <end position="21"/>
    </location>
</feature>
<evidence type="ECO:0000259" key="2">
    <source>
        <dbReference type="PROSITE" id="PS50011"/>
    </source>
</evidence>
<dbReference type="PANTHER" id="PTHR24416:SF611">
    <property type="entry name" value="TYROSINE-PROTEIN KINASE TRANSMEMBRANE RECEPTOR ROR"/>
    <property type="match status" value="1"/>
</dbReference>
<dbReference type="AlphaFoldDB" id="L8GUM4"/>
<proteinExistence type="predicted"/>
<dbReference type="Gene3D" id="1.10.510.10">
    <property type="entry name" value="Transferase(Phosphotransferase) domain 1"/>
    <property type="match status" value="1"/>
</dbReference>
<feature type="domain" description="Protein kinase" evidence="2">
    <location>
        <begin position="38"/>
        <end position="354"/>
    </location>
</feature>
<dbReference type="STRING" id="1257118.L8GUM4"/>
<dbReference type="Pfam" id="PF07714">
    <property type="entry name" value="PK_Tyr_Ser-Thr"/>
    <property type="match status" value="1"/>
</dbReference>
<organism evidence="3 4">
    <name type="scientific">Acanthamoeba castellanii (strain ATCC 30010 / Neff)</name>
    <dbReference type="NCBI Taxonomy" id="1257118"/>
    <lineage>
        <taxon>Eukaryota</taxon>
        <taxon>Amoebozoa</taxon>
        <taxon>Discosea</taxon>
        <taxon>Longamoebia</taxon>
        <taxon>Centramoebida</taxon>
        <taxon>Acanthamoebidae</taxon>
        <taxon>Acanthamoeba</taxon>
    </lineage>
</organism>
<protein>
    <submittedName>
        <fullName evidence="3">Non-specific protein-tyrosine kinase</fullName>
    </submittedName>
</protein>
<dbReference type="Proteomes" id="UP000011083">
    <property type="component" value="Unassembled WGS sequence"/>
</dbReference>